<evidence type="ECO:0000259" key="1">
    <source>
        <dbReference type="Pfam" id="PF00149"/>
    </source>
</evidence>
<name>A0A497Y1W0_9SPHI</name>
<dbReference type="OrthoDB" id="356681at2"/>
<dbReference type="Proteomes" id="UP000297429">
    <property type="component" value="Unassembled WGS sequence"/>
</dbReference>
<protein>
    <submittedName>
        <fullName evidence="3">Metallophosphoesterase</fullName>
    </submittedName>
    <submittedName>
        <fullName evidence="2">Putative phosphohydrolase</fullName>
    </submittedName>
</protein>
<dbReference type="GO" id="GO:0016787">
    <property type="term" value="F:hydrolase activity"/>
    <property type="evidence" value="ECO:0007669"/>
    <property type="project" value="UniProtKB-KW"/>
</dbReference>
<keyword evidence="2" id="KW-0378">Hydrolase</keyword>
<evidence type="ECO:0000313" key="2">
    <source>
        <dbReference type="EMBL" id="RLJ73671.1"/>
    </source>
</evidence>
<reference evidence="2 4" key="1">
    <citation type="submission" date="2018-10" db="EMBL/GenBank/DDBJ databases">
        <title>Genomic Encyclopedia of Archaeal and Bacterial Type Strains, Phase II (KMG-II): from individual species to whole genera.</title>
        <authorList>
            <person name="Goeker M."/>
        </authorList>
    </citation>
    <scope>NUCLEOTIDE SEQUENCE [LARGE SCALE GENOMIC DNA]</scope>
    <source>
        <strain evidence="2 4">DSM 19624</strain>
    </source>
</reference>
<sequence length="254" mass="29754">MTFQYASDLHLEFPENYDYLKKFPIQSKADILILAGDIVTFSQLEKRMDFFNYVSDNFEQVYWIPGNHEYYYGDITRCSGPHLEQIKNNVQLVNNITIKATDYDLIFSTMWSHISPPNERQIFDGMSDFYVIRNNGQVFRPADYNKLHQESLDFIQDEISNENGQQKIVVTHHVPTLMNYPPRFLGSILNEAFAVELTEMIEKYNPLYWIYGHHHQNTLPFKIGETTMLTNQLGYVRSGEHTSFNSAKLLDILD</sequence>
<feature type="domain" description="Calcineurin-like phosphoesterase" evidence="1">
    <location>
        <begin position="6"/>
        <end position="216"/>
    </location>
</feature>
<comment type="caution">
    <text evidence="2">The sequence shown here is derived from an EMBL/GenBank/DDBJ whole genome shotgun (WGS) entry which is preliminary data.</text>
</comment>
<proteinExistence type="predicted"/>
<dbReference type="Proteomes" id="UP000273898">
    <property type="component" value="Unassembled WGS sequence"/>
</dbReference>
<dbReference type="InterPro" id="IPR004843">
    <property type="entry name" value="Calcineurin-like_PHP"/>
</dbReference>
<evidence type="ECO:0000313" key="4">
    <source>
        <dbReference type="Proteomes" id="UP000273898"/>
    </source>
</evidence>
<dbReference type="EMBL" id="RCCK01000013">
    <property type="protein sequence ID" value="RLJ73671.1"/>
    <property type="molecule type" value="Genomic_DNA"/>
</dbReference>
<dbReference type="EMBL" id="SOPX01000001">
    <property type="protein sequence ID" value="TFB32705.1"/>
    <property type="molecule type" value="Genomic_DNA"/>
</dbReference>
<keyword evidence="5" id="KW-1185">Reference proteome</keyword>
<dbReference type="PANTHER" id="PTHR37844:SF1">
    <property type="entry name" value="CALCINEURIN-LIKE PHOSPHOESTERASE DOMAIN-CONTAINING PROTEIN"/>
    <property type="match status" value="1"/>
</dbReference>
<evidence type="ECO:0000313" key="3">
    <source>
        <dbReference type="EMBL" id="TFB32705.1"/>
    </source>
</evidence>
<gene>
    <name evidence="2" type="ORF">BCL90_3833</name>
    <name evidence="3" type="ORF">E3V97_01315</name>
</gene>
<dbReference type="AlphaFoldDB" id="A0A497Y1W0"/>
<organism evidence="2 4">
    <name type="scientific">Pedobacter alluvionis</name>
    <dbReference type="NCBI Taxonomy" id="475253"/>
    <lineage>
        <taxon>Bacteria</taxon>
        <taxon>Pseudomonadati</taxon>
        <taxon>Bacteroidota</taxon>
        <taxon>Sphingobacteriia</taxon>
        <taxon>Sphingobacteriales</taxon>
        <taxon>Sphingobacteriaceae</taxon>
        <taxon>Pedobacter</taxon>
    </lineage>
</organism>
<dbReference type="RefSeq" id="WP_121285571.1">
    <property type="nucleotide sequence ID" value="NZ_RCCK01000013.1"/>
</dbReference>
<dbReference type="Pfam" id="PF00149">
    <property type="entry name" value="Metallophos"/>
    <property type="match status" value="1"/>
</dbReference>
<evidence type="ECO:0000313" key="5">
    <source>
        <dbReference type="Proteomes" id="UP000297429"/>
    </source>
</evidence>
<dbReference type="InterPro" id="IPR029052">
    <property type="entry name" value="Metallo-depent_PP-like"/>
</dbReference>
<dbReference type="Gene3D" id="3.60.21.10">
    <property type="match status" value="1"/>
</dbReference>
<reference evidence="3 5" key="2">
    <citation type="submission" date="2019-03" db="EMBL/GenBank/DDBJ databases">
        <authorList>
            <person name="He R.-H."/>
        </authorList>
    </citation>
    <scope>NUCLEOTIDE SEQUENCE [LARGE SCALE GENOMIC DNA]</scope>
    <source>
        <strain evidence="3 5">DSM 19624</strain>
    </source>
</reference>
<dbReference type="PANTHER" id="PTHR37844">
    <property type="entry name" value="SER/THR PROTEIN PHOSPHATASE SUPERFAMILY (AFU_ORTHOLOGUE AFUA_1G14840)"/>
    <property type="match status" value="1"/>
</dbReference>
<accession>A0A497Y1W0</accession>
<dbReference type="SUPFAM" id="SSF56300">
    <property type="entry name" value="Metallo-dependent phosphatases"/>
    <property type="match status" value="1"/>
</dbReference>